<evidence type="ECO:0000256" key="8">
    <source>
        <dbReference type="ARBA" id="ARBA00023012"/>
    </source>
</evidence>
<dbReference type="InterPro" id="IPR036097">
    <property type="entry name" value="HisK_dim/P_sf"/>
</dbReference>
<dbReference type="SMART" id="SM00388">
    <property type="entry name" value="HisKA"/>
    <property type="match status" value="1"/>
</dbReference>
<dbReference type="InterPro" id="IPR003661">
    <property type="entry name" value="HisK_dim/P_dom"/>
</dbReference>
<gene>
    <name evidence="11" type="ORF">D2V08_04885</name>
</gene>
<dbReference type="OrthoDB" id="9815750at2"/>
<comment type="catalytic activity">
    <reaction evidence="1">
        <text>ATP + protein L-histidine = ADP + protein N-phospho-L-histidine.</text>
        <dbReference type="EC" id="2.7.13.3"/>
    </reaction>
</comment>
<feature type="domain" description="Histidine kinase" evidence="10">
    <location>
        <begin position="181"/>
        <end position="382"/>
    </location>
</feature>
<dbReference type="InterPro" id="IPR003594">
    <property type="entry name" value="HATPase_dom"/>
</dbReference>
<evidence type="ECO:0000313" key="11">
    <source>
        <dbReference type="EMBL" id="RIV34720.1"/>
    </source>
</evidence>
<keyword evidence="5" id="KW-0547">Nucleotide-binding</keyword>
<dbReference type="Gene3D" id="1.10.287.130">
    <property type="match status" value="1"/>
</dbReference>
<keyword evidence="4" id="KW-0808">Transferase</keyword>
<dbReference type="Gene3D" id="3.30.565.10">
    <property type="entry name" value="Histidine kinase-like ATPase, C-terminal domain"/>
    <property type="match status" value="1"/>
</dbReference>
<evidence type="ECO:0000256" key="1">
    <source>
        <dbReference type="ARBA" id="ARBA00000085"/>
    </source>
</evidence>
<keyword evidence="7" id="KW-0067">ATP-binding</keyword>
<evidence type="ECO:0000256" key="3">
    <source>
        <dbReference type="ARBA" id="ARBA00022553"/>
    </source>
</evidence>
<evidence type="ECO:0000256" key="2">
    <source>
        <dbReference type="ARBA" id="ARBA00012438"/>
    </source>
</evidence>
<dbReference type="InterPro" id="IPR036890">
    <property type="entry name" value="HATPase_C_sf"/>
</dbReference>
<evidence type="ECO:0000256" key="4">
    <source>
        <dbReference type="ARBA" id="ARBA00022679"/>
    </source>
</evidence>
<dbReference type="PANTHER" id="PTHR43065">
    <property type="entry name" value="SENSOR HISTIDINE KINASE"/>
    <property type="match status" value="1"/>
</dbReference>
<dbReference type="RefSeq" id="WP_119606955.1">
    <property type="nucleotide sequence ID" value="NZ_QXFH01000070.1"/>
</dbReference>
<dbReference type="EC" id="2.7.13.3" evidence="2"/>
<keyword evidence="3" id="KW-0597">Phosphoprotein</keyword>
<keyword evidence="6 11" id="KW-0418">Kinase</keyword>
<protein>
    <recommendedName>
        <fullName evidence="2">histidine kinase</fullName>
        <ecNumber evidence="2">2.7.13.3</ecNumber>
    </recommendedName>
</protein>
<dbReference type="GO" id="GO:0000155">
    <property type="term" value="F:phosphorelay sensor kinase activity"/>
    <property type="evidence" value="ECO:0007669"/>
    <property type="project" value="InterPro"/>
</dbReference>
<name>A0A3A1N6Y7_9FLAO</name>
<evidence type="ECO:0000313" key="12">
    <source>
        <dbReference type="Proteomes" id="UP000266067"/>
    </source>
</evidence>
<comment type="caution">
    <text evidence="11">The sequence shown here is derived from an EMBL/GenBank/DDBJ whole genome shotgun (WGS) entry which is preliminary data.</text>
</comment>
<evidence type="ECO:0000256" key="7">
    <source>
        <dbReference type="ARBA" id="ARBA00022840"/>
    </source>
</evidence>
<dbReference type="SUPFAM" id="SSF47384">
    <property type="entry name" value="Homodimeric domain of signal transducing histidine kinase"/>
    <property type="match status" value="1"/>
</dbReference>
<reference evidence="11 12" key="1">
    <citation type="submission" date="2018-08" db="EMBL/GenBank/DDBJ databases">
        <title>Proposal of Muricauda 72 sp.nov. and Muricauda NH166 sp.nov., isolated from seawater.</title>
        <authorList>
            <person name="Cheng H."/>
            <person name="Wu Y.-H."/>
            <person name="Guo L.-L."/>
            <person name="Xu X.-W."/>
        </authorList>
    </citation>
    <scope>NUCLEOTIDE SEQUENCE [LARGE SCALE GENOMIC DNA]</scope>
    <source>
        <strain evidence="11 12">KCTC 22173</strain>
    </source>
</reference>
<keyword evidence="9" id="KW-1133">Transmembrane helix</keyword>
<dbReference type="InterPro" id="IPR005467">
    <property type="entry name" value="His_kinase_dom"/>
</dbReference>
<feature type="transmembrane region" description="Helical" evidence="9">
    <location>
        <begin position="143"/>
        <end position="163"/>
    </location>
</feature>
<keyword evidence="9" id="KW-0472">Membrane</keyword>
<keyword evidence="9" id="KW-0812">Transmembrane</keyword>
<dbReference type="SUPFAM" id="SSF55874">
    <property type="entry name" value="ATPase domain of HSP90 chaperone/DNA topoisomerase II/histidine kinase"/>
    <property type="match status" value="1"/>
</dbReference>
<dbReference type="PRINTS" id="PR00344">
    <property type="entry name" value="BCTRLSENSOR"/>
</dbReference>
<keyword evidence="8" id="KW-0902">Two-component regulatory system</keyword>
<accession>A0A3A1N6Y7</accession>
<evidence type="ECO:0000256" key="5">
    <source>
        <dbReference type="ARBA" id="ARBA00022741"/>
    </source>
</evidence>
<dbReference type="Proteomes" id="UP000266067">
    <property type="component" value="Unassembled WGS sequence"/>
</dbReference>
<dbReference type="CDD" id="cd00082">
    <property type="entry name" value="HisKA"/>
    <property type="match status" value="1"/>
</dbReference>
<dbReference type="Pfam" id="PF02518">
    <property type="entry name" value="HATPase_c"/>
    <property type="match status" value="1"/>
</dbReference>
<organism evidence="11 12">
    <name type="scientific">Flagellimonas lutimaris</name>
    <dbReference type="NCBI Taxonomy" id="475082"/>
    <lineage>
        <taxon>Bacteria</taxon>
        <taxon>Pseudomonadati</taxon>
        <taxon>Bacteroidota</taxon>
        <taxon>Flavobacteriia</taxon>
        <taxon>Flavobacteriales</taxon>
        <taxon>Flavobacteriaceae</taxon>
        <taxon>Flagellimonas</taxon>
    </lineage>
</organism>
<dbReference type="PANTHER" id="PTHR43065:SF10">
    <property type="entry name" value="PEROXIDE STRESS-ACTIVATED HISTIDINE KINASE MAK3"/>
    <property type="match status" value="1"/>
</dbReference>
<dbReference type="InterPro" id="IPR004358">
    <property type="entry name" value="Sig_transdc_His_kin-like_C"/>
</dbReference>
<feature type="transmembrane region" description="Helical" evidence="9">
    <location>
        <begin position="12"/>
        <end position="33"/>
    </location>
</feature>
<dbReference type="AlphaFoldDB" id="A0A3A1N6Y7"/>
<dbReference type="EMBL" id="QXFH01000070">
    <property type="protein sequence ID" value="RIV34720.1"/>
    <property type="molecule type" value="Genomic_DNA"/>
</dbReference>
<evidence type="ECO:0000256" key="9">
    <source>
        <dbReference type="SAM" id="Phobius"/>
    </source>
</evidence>
<dbReference type="SMART" id="SM00387">
    <property type="entry name" value="HATPase_c"/>
    <property type="match status" value="1"/>
</dbReference>
<evidence type="ECO:0000259" key="10">
    <source>
        <dbReference type="PROSITE" id="PS50109"/>
    </source>
</evidence>
<proteinExistence type="predicted"/>
<dbReference type="PROSITE" id="PS50109">
    <property type="entry name" value="HIS_KIN"/>
    <property type="match status" value="1"/>
</dbReference>
<dbReference type="GO" id="GO:0005524">
    <property type="term" value="F:ATP binding"/>
    <property type="evidence" value="ECO:0007669"/>
    <property type="project" value="UniProtKB-KW"/>
</dbReference>
<sequence length="383" mass="43597">MNFSPKRKTSNIIMLISAFIIVSLILWNTNSFFKKFKEEERLKMEIWATAQLELIQSSVDQELGNLTLKVLGNNTSTPMILMNEEGSYKTHNIPEDKITDSVYIQKKIAQFINENEPIQIIQEDELLETLYYGNSEVLNKLKYYPLALLLIIFLFGAVIFFFFRTNKASEQNKLWAGMAKETAHQIGTPLTSLLGWNELLKSEDINPEVTQEIAKDIDRLETITERFSKIGSVPELREHDIVAETKKAYDYLKQRSSKLVHFSFSSNVDKAPVLMNPPLYNWSIENLVKNGIDAMKGKGNIAIQIEKKGQTINILVSDTGHGIPKSDFQNIFNPGVTSKQRGWGLGLSLVKRIVEEYHKGKIKVFSSSKEGTIMQISLRANEN</sequence>
<evidence type="ECO:0000256" key="6">
    <source>
        <dbReference type="ARBA" id="ARBA00022777"/>
    </source>
</evidence>
<keyword evidence="12" id="KW-1185">Reference proteome</keyword>
<dbReference type="Pfam" id="PF00512">
    <property type="entry name" value="HisKA"/>
    <property type="match status" value="1"/>
</dbReference>